<protein>
    <submittedName>
        <fullName evidence="3">Uncharacterized protein</fullName>
    </submittedName>
</protein>
<dbReference type="Proteomes" id="UP001522462">
    <property type="component" value="Unassembled WGS sequence"/>
</dbReference>
<sequence>MKKVVQSKYLIIYIATLFLGLMSFVQVREIKSDIVYPASETLSIKQVDTTITNQVYFERLEAFAVARKIALYYPVVSVGKTATFTFGKGENL</sequence>
<dbReference type="AlphaFoldDB" id="A0A7L4WG26"/>
<accession>A0A7L4WG26</accession>
<gene>
    <name evidence="3" type="ORF">BHS01_07005</name>
    <name evidence="2" type="ORF">GYN19_06185</name>
</gene>
<dbReference type="RefSeq" id="WP_109834304.1">
    <property type="nucleotide sequence ID" value="NZ_CP017195.1"/>
</dbReference>
<evidence type="ECO:0000313" key="3">
    <source>
        <dbReference type="EMBL" id="QDJ28285.1"/>
    </source>
</evidence>
<evidence type="ECO:0000256" key="1">
    <source>
        <dbReference type="SAM" id="Phobius"/>
    </source>
</evidence>
<reference evidence="2 5" key="3">
    <citation type="journal article" date="2022" name="Microbiol. Res.">
        <title>Comparative genome analysis, predicted lifestyle and antimicrobial strategies of Lactococcus carnosus and Lactococcus paracarnosus isolated from meat.</title>
        <authorList>
            <person name="Werum V."/>
            <person name="Ehrmann M."/>
            <person name="Vogel R."/>
            <person name="Hilgarth M."/>
        </authorList>
    </citation>
    <scope>NUCLEOTIDE SEQUENCE [LARGE SCALE GENOMIC DNA]</scope>
    <source>
        <strain evidence="2 5">TMW21897</strain>
    </source>
</reference>
<dbReference type="Proteomes" id="UP000516280">
    <property type="component" value="Chromosome"/>
</dbReference>
<dbReference type="EMBL" id="JAAEDA010000008">
    <property type="protein sequence ID" value="MCJ1977541.1"/>
    <property type="molecule type" value="Genomic_DNA"/>
</dbReference>
<proteinExistence type="predicted"/>
<evidence type="ECO:0000313" key="5">
    <source>
        <dbReference type="Proteomes" id="UP001522462"/>
    </source>
</evidence>
<keyword evidence="1" id="KW-0812">Transmembrane</keyword>
<organism evidence="3 4">
    <name type="scientific">Pseudolactococcus paracarnosus</name>
    <dbReference type="NCBI Taxonomy" id="2749962"/>
    <lineage>
        <taxon>Bacteria</taxon>
        <taxon>Bacillati</taxon>
        <taxon>Bacillota</taxon>
        <taxon>Bacilli</taxon>
        <taxon>Lactobacillales</taxon>
        <taxon>Streptococcaceae</taxon>
        <taxon>Pseudolactococcus</taxon>
    </lineage>
</organism>
<dbReference type="EMBL" id="CP017195">
    <property type="protein sequence ID" value="QDJ28285.1"/>
    <property type="molecule type" value="Genomic_DNA"/>
</dbReference>
<evidence type="ECO:0000313" key="4">
    <source>
        <dbReference type="Proteomes" id="UP000516280"/>
    </source>
</evidence>
<dbReference type="KEGG" id="lpaa:BHS01_07005"/>
<reference evidence="2" key="2">
    <citation type="submission" date="2020-01" db="EMBL/GenBank/DDBJ databases">
        <authorList>
            <person name="Hilgarth M."/>
            <person name="Vogel R.F."/>
        </authorList>
    </citation>
    <scope>NUCLEOTIDE SEQUENCE</scope>
    <source>
        <strain evidence="2">TMW21897</strain>
    </source>
</reference>
<keyword evidence="5" id="KW-1185">Reference proteome</keyword>
<name>A0A7L4WG26_9LACT</name>
<keyword evidence="1" id="KW-0472">Membrane</keyword>
<evidence type="ECO:0000313" key="2">
    <source>
        <dbReference type="EMBL" id="MCJ1977541.1"/>
    </source>
</evidence>
<reference evidence="3 4" key="1">
    <citation type="submission" date="2016-09" db="EMBL/GenBank/DDBJ databases">
        <title>Lactic acid bacteria from MAP meat Genome sequencing and assembly.</title>
        <authorList>
            <person name="Behr J."/>
            <person name="Hilgarth M."/>
            <person name="Vogel R.F."/>
        </authorList>
    </citation>
    <scope>NUCLEOTIDE SEQUENCE [LARGE SCALE GENOMIC DNA]</scope>
    <source>
        <strain evidence="3 4">TMW21615</strain>
    </source>
</reference>
<feature type="transmembrane region" description="Helical" evidence="1">
    <location>
        <begin position="9"/>
        <end position="27"/>
    </location>
</feature>
<keyword evidence="1" id="KW-1133">Transmembrane helix</keyword>